<reference evidence="1 2" key="1">
    <citation type="submission" date="2023-04" db="EMBL/GenBank/DDBJ databases">
        <title>Genome sequence of Halobacillus naozhouensis KACC 21980.</title>
        <authorList>
            <person name="Kim S."/>
            <person name="Heo J."/>
            <person name="Kwon S.-W."/>
        </authorList>
    </citation>
    <scope>NUCLEOTIDE SEQUENCE [LARGE SCALE GENOMIC DNA]</scope>
    <source>
        <strain evidence="1 2">KCTC 13234</strain>
    </source>
</reference>
<organism evidence="1 2">
    <name type="scientific">Halobacillus naozhouensis</name>
    <dbReference type="NCBI Taxonomy" id="554880"/>
    <lineage>
        <taxon>Bacteria</taxon>
        <taxon>Bacillati</taxon>
        <taxon>Bacillota</taxon>
        <taxon>Bacilli</taxon>
        <taxon>Bacillales</taxon>
        <taxon>Bacillaceae</taxon>
        <taxon>Halobacillus</taxon>
    </lineage>
</organism>
<name>A0ABY8J112_9BACI</name>
<dbReference type="Gene3D" id="1.20.1260.10">
    <property type="match status" value="2"/>
</dbReference>
<dbReference type="Pfam" id="PF11553">
    <property type="entry name" value="DUF3231"/>
    <property type="match status" value="2"/>
</dbReference>
<gene>
    <name evidence="1" type="ORF">P9989_07435</name>
</gene>
<accession>A0ABY8J112</accession>
<dbReference type="InterPro" id="IPR012347">
    <property type="entry name" value="Ferritin-like"/>
</dbReference>
<sequence length="355" mass="40429">MDPADQHANKDKQLESQILEHQQHSAVTSSELADLWSNYMGDSMYVVIFEHFIEIVEDEEVKELLLFSQGLSKRHITTISELFTKEGIPVPAGFGESDLHKAAPRLFDDTFILFFLQQMAVGGYGQYARALTSSTRQDIIDYYRQGIHELNELYERSTHLLSEKGTILKPPKIPYPKQVEFVENNSFTSFFSSKNRPLASIEIKYMNLNMTMNILGKSLTMGFSQVASSKKLRKYFQEGRELSDKIIRQMGSMLANDNIPSPMTMDPHVTDSKVPPFSDKLMLYQGGLANQLGLENIGISMSRTLRHDIHAKYAKFMAEIGVYSNHGQQMMIDRGWLEQPPLAADRDKLVHNPLQ</sequence>
<dbReference type="InterPro" id="IPR021617">
    <property type="entry name" value="DUF3231"/>
</dbReference>
<protein>
    <submittedName>
        <fullName evidence="1">DUF3231 family protein</fullName>
    </submittedName>
</protein>
<dbReference type="RefSeq" id="WP_283078142.1">
    <property type="nucleotide sequence ID" value="NZ_CP121671.1"/>
</dbReference>
<dbReference type="Proteomes" id="UP001221597">
    <property type="component" value="Chromosome"/>
</dbReference>
<evidence type="ECO:0000313" key="2">
    <source>
        <dbReference type="Proteomes" id="UP001221597"/>
    </source>
</evidence>
<keyword evidence="2" id="KW-1185">Reference proteome</keyword>
<proteinExistence type="predicted"/>
<dbReference type="EMBL" id="CP121671">
    <property type="protein sequence ID" value="WFT76188.1"/>
    <property type="molecule type" value="Genomic_DNA"/>
</dbReference>
<evidence type="ECO:0000313" key="1">
    <source>
        <dbReference type="EMBL" id="WFT76188.1"/>
    </source>
</evidence>